<feature type="transmembrane region" description="Helical" evidence="5">
    <location>
        <begin position="12"/>
        <end position="30"/>
    </location>
</feature>
<feature type="domain" description="Major facilitator superfamily (MFS) profile" evidence="6">
    <location>
        <begin position="12"/>
        <end position="383"/>
    </location>
</feature>
<evidence type="ECO:0000313" key="7">
    <source>
        <dbReference type="EMBL" id="MBA8876964.1"/>
    </source>
</evidence>
<feature type="transmembrane region" description="Helical" evidence="5">
    <location>
        <begin position="214"/>
        <end position="234"/>
    </location>
</feature>
<organism evidence="7 8">
    <name type="scientific">Phyllobacterium myrsinacearum</name>
    <dbReference type="NCBI Taxonomy" id="28101"/>
    <lineage>
        <taxon>Bacteria</taxon>
        <taxon>Pseudomonadati</taxon>
        <taxon>Pseudomonadota</taxon>
        <taxon>Alphaproteobacteria</taxon>
        <taxon>Hyphomicrobiales</taxon>
        <taxon>Phyllobacteriaceae</taxon>
        <taxon>Phyllobacterium</taxon>
    </lineage>
</organism>
<comment type="subcellular location">
    <subcellularLocation>
        <location evidence="1">Membrane</location>
        <topology evidence="1">Multi-pass membrane protein</topology>
    </subcellularLocation>
</comment>
<gene>
    <name evidence="7" type="ORF">FHW16_000646</name>
</gene>
<dbReference type="Proteomes" id="UP000549052">
    <property type="component" value="Unassembled WGS sequence"/>
</dbReference>
<sequence length="383" mass="39188">MTSSANSPVRFALGGLVTMAVAMGIGRFIFTPILPAMMTDLGLTPGDAGIIASANYVGYLIGAIIAGYGWASGIERPVVIVSLAASAALCLAMSLSDSILVFSILRFLAGVASAFMLVLAATIVFSHLAVAKRHDLQAMHFGGVGAGIALSSVLVAASAASGFGWRQDWIGAAVLSVLGLLAVVWLLREGPVRTGADTKEPPVRWTPDFLKINIAYGVFGFGYIITATFIIAIVRSSNGGASMEALVWFVTGVAAAFSVWLWAPLLRRVGPFAVVALGMLVQAAGVAASVLLPPPVGPILGGILLGLTFIVITASGFQAGRALLPQSPRRVMAVMTAAFGIGQIIGPLVGGYLANITGNFTAATLAAAASLVIGAGFAFLSRR</sequence>
<dbReference type="PROSITE" id="PS50850">
    <property type="entry name" value="MFS"/>
    <property type="match status" value="1"/>
</dbReference>
<keyword evidence="2 5" id="KW-0812">Transmembrane</keyword>
<feature type="transmembrane region" description="Helical" evidence="5">
    <location>
        <begin position="141"/>
        <end position="163"/>
    </location>
</feature>
<dbReference type="InterPro" id="IPR010645">
    <property type="entry name" value="MFS_4"/>
</dbReference>
<feature type="transmembrane region" description="Helical" evidence="5">
    <location>
        <begin position="78"/>
        <end position="95"/>
    </location>
</feature>
<dbReference type="PANTHER" id="PTHR23537">
    <property type="match status" value="1"/>
</dbReference>
<dbReference type="GO" id="GO:0005886">
    <property type="term" value="C:plasma membrane"/>
    <property type="evidence" value="ECO:0007669"/>
    <property type="project" value="TreeGrafter"/>
</dbReference>
<feature type="transmembrane region" description="Helical" evidence="5">
    <location>
        <begin position="272"/>
        <end position="292"/>
    </location>
</feature>
<evidence type="ECO:0000256" key="1">
    <source>
        <dbReference type="ARBA" id="ARBA00004141"/>
    </source>
</evidence>
<feature type="transmembrane region" description="Helical" evidence="5">
    <location>
        <begin position="298"/>
        <end position="319"/>
    </location>
</feature>
<accession>A0A839EHC9</accession>
<dbReference type="PANTHER" id="PTHR23537:SF1">
    <property type="entry name" value="SUGAR TRANSPORTER"/>
    <property type="match status" value="1"/>
</dbReference>
<dbReference type="Pfam" id="PF06779">
    <property type="entry name" value="MFS_4"/>
    <property type="match status" value="1"/>
</dbReference>
<evidence type="ECO:0000256" key="4">
    <source>
        <dbReference type="ARBA" id="ARBA00023136"/>
    </source>
</evidence>
<dbReference type="InterPro" id="IPR020846">
    <property type="entry name" value="MFS_dom"/>
</dbReference>
<evidence type="ECO:0000313" key="8">
    <source>
        <dbReference type="Proteomes" id="UP000549052"/>
    </source>
</evidence>
<feature type="transmembrane region" description="Helical" evidence="5">
    <location>
        <begin position="360"/>
        <end position="380"/>
    </location>
</feature>
<dbReference type="RefSeq" id="WP_182547691.1">
    <property type="nucleotide sequence ID" value="NZ_JACGXN010000001.1"/>
</dbReference>
<comment type="caution">
    <text evidence="7">The sequence shown here is derived from an EMBL/GenBank/DDBJ whole genome shotgun (WGS) entry which is preliminary data.</text>
</comment>
<feature type="transmembrane region" description="Helical" evidence="5">
    <location>
        <begin position="50"/>
        <end position="71"/>
    </location>
</feature>
<keyword evidence="8" id="KW-1185">Reference proteome</keyword>
<evidence type="ECO:0000256" key="3">
    <source>
        <dbReference type="ARBA" id="ARBA00022989"/>
    </source>
</evidence>
<proteinExistence type="predicted"/>
<reference evidence="7 8" key="1">
    <citation type="submission" date="2020-07" db="EMBL/GenBank/DDBJ databases">
        <title>Genomic Encyclopedia of Type Strains, Phase IV (KMG-V): Genome sequencing to study the core and pangenomes of soil and plant-associated prokaryotes.</title>
        <authorList>
            <person name="Whitman W."/>
        </authorList>
    </citation>
    <scope>NUCLEOTIDE SEQUENCE [LARGE SCALE GENOMIC DNA]</scope>
    <source>
        <strain evidence="7 8">AN3</strain>
    </source>
</reference>
<feature type="transmembrane region" description="Helical" evidence="5">
    <location>
        <begin position="246"/>
        <end position="265"/>
    </location>
</feature>
<evidence type="ECO:0000256" key="5">
    <source>
        <dbReference type="SAM" id="Phobius"/>
    </source>
</evidence>
<evidence type="ECO:0000256" key="2">
    <source>
        <dbReference type="ARBA" id="ARBA00022692"/>
    </source>
</evidence>
<keyword evidence="4 5" id="KW-0472">Membrane</keyword>
<name>A0A839EHC9_9HYPH</name>
<dbReference type="SUPFAM" id="SSF103473">
    <property type="entry name" value="MFS general substrate transporter"/>
    <property type="match status" value="1"/>
</dbReference>
<dbReference type="GO" id="GO:0022857">
    <property type="term" value="F:transmembrane transporter activity"/>
    <property type="evidence" value="ECO:0007669"/>
    <property type="project" value="InterPro"/>
</dbReference>
<feature type="transmembrane region" description="Helical" evidence="5">
    <location>
        <begin position="107"/>
        <end position="129"/>
    </location>
</feature>
<dbReference type="Gene3D" id="1.20.1250.20">
    <property type="entry name" value="MFS general substrate transporter like domains"/>
    <property type="match status" value="2"/>
</dbReference>
<dbReference type="CDD" id="cd06180">
    <property type="entry name" value="MFS_YjiJ"/>
    <property type="match status" value="1"/>
</dbReference>
<dbReference type="InterPro" id="IPR001958">
    <property type="entry name" value="Tet-R_TetA/multi-R_MdtG-like"/>
</dbReference>
<dbReference type="PRINTS" id="PR01035">
    <property type="entry name" value="TCRTETA"/>
</dbReference>
<dbReference type="InterPro" id="IPR036259">
    <property type="entry name" value="MFS_trans_sf"/>
</dbReference>
<dbReference type="AlphaFoldDB" id="A0A839EHC9"/>
<protein>
    <submittedName>
        <fullName evidence="7">Putative MFS family arabinose efflux permease</fullName>
    </submittedName>
</protein>
<evidence type="ECO:0000259" key="6">
    <source>
        <dbReference type="PROSITE" id="PS50850"/>
    </source>
</evidence>
<feature type="transmembrane region" description="Helical" evidence="5">
    <location>
        <begin position="169"/>
        <end position="187"/>
    </location>
</feature>
<keyword evidence="3 5" id="KW-1133">Transmembrane helix</keyword>
<dbReference type="EMBL" id="JACGXN010000001">
    <property type="protein sequence ID" value="MBA8876964.1"/>
    <property type="molecule type" value="Genomic_DNA"/>
</dbReference>
<feature type="transmembrane region" description="Helical" evidence="5">
    <location>
        <begin position="331"/>
        <end position="354"/>
    </location>
</feature>